<dbReference type="PANTHER" id="PTHR18895:SF74">
    <property type="entry name" value="MTRF1L RELEASE FACTOR GLUTAMINE METHYLTRANSFERASE"/>
    <property type="match status" value="1"/>
</dbReference>
<evidence type="ECO:0000256" key="2">
    <source>
        <dbReference type="ARBA" id="ARBA00022603"/>
    </source>
</evidence>
<dbReference type="AlphaFoldDB" id="A0A6P1G9I2"/>
<evidence type="ECO:0000259" key="6">
    <source>
        <dbReference type="Pfam" id="PF05175"/>
    </source>
</evidence>
<evidence type="ECO:0000256" key="1">
    <source>
        <dbReference type="ARBA" id="ARBA00012771"/>
    </source>
</evidence>
<dbReference type="GO" id="GO:0003676">
    <property type="term" value="F:nucleic acid binding"/>
    <property type="evidence" value="ECO:0007669"/>
    <property type="project" value="InterPro"/>
</dbReference>
<dbReference type="InterPro" id="IPR002052">
    <property type="entry name" value="DNA_methylase_N6_adenine_CS"/>
</dbReference>
<dbReference type="GO" id="GO:0032259">
    <property type="term" value="P:methylation"/>
    <property type="evidence" value="ECO:0007669"/>
    <property type="project" value="UniProtKB-KW"/>
</dbReference>
<dbReference type="Pfam" id="PF17827">
    <property type="entry name" value="PrmC_N"/>
    <property type="match status" value="1"/>
</dbReference>
<organism evidence="8 9">
    <name type="scientific">Neorickettsia findlayensis</name>
    <dbReference type="NCBI Taxonomy" id="2686014"/>
    <lineage>
        <taxon>Bacteria</taxon>
        <taxon>Pseudomonadati</taxon>
        <taxon>Pseudomonadota</taxon>
        <taxon>Alphaproteobacteria</taxon>
        <taxon>Rickettsiales</taxon>
        <taxon>Anaplasmataceae</taxon>
        <taxon>Neorickettsia</taxon>
    </lineage>
</organism>
<comment type="catalytic activity">
    <reaction evidence="5">
        <text>L-glutaminyl-[peptide chain release factor] + S-adenosyl-L-methionine = N(5)-methyl-L-glutaminyl-[peptide chain release factor] + S-adenosyl-L-homocysteine + H(+)</text>
        <dbReference type="Rhea" id="RHEA:42896"/>
        <dbReference type="Rhea" id="RHEA-COMP:10271"/>
        <dbReference type="Rhea" id="RHEA-COMP:10272"/>
        <dbReference type="ChEBI" id="CHEBI:15378"/>
        <dbReference type="ChEBI" id="CHEBI:30011"/>
        <dbReference type="ChEBI" id="CHEBI:57856"/>
        <dbReference type="ChEBI" id="CHEBI:59789"/>
        <dbReference type="ChEBI" id="CHEBI:61891"/>
        <dbReference type="EC" id="2.1.1.297"/>
    </reaction>
</comment>
<dbReference type="InterPro" id="IPR007848">
    <property type="entry name" value="Small_mtfrase_dom"/>
</dbReference>
<keyword evidence="3 8" id="KW-0808">Transferase</keyword>
<dbReference type="CDD" id="cd02440">
    <property type="entry name" value="AdoMet_MTases"/>
    <property type="match status" value="1"/>
</dbReference>
<dbReference type="PROSITE" id="PS00092">
    <property type="entry name" value="N6_MTASE"/>
    <property type="match status" value="1"/>
</dbReference>
<dbReference type="GO" id="GO:0102559">
    <property type="term" value="F:peptide chain release factor N(5)-glutamine methyltransferase activity"/>
    <property type="evidence" value="ECO:0007669"/>
    <property type="project" value="UniProtKB-EC"/>
</dbReference>
<proteinExistence type="predicted"/>
<dbReference type="KEGG" id="nef:GP480_00485"/>
<dbReference type="SUPFAM" id="SSF53335">
    <property type="entry name" value="S-adenosyl-L-methionine-dependent methyltransferases"/>
    <property type="match status" value="1"/>
</dbReference>
<dbReference type="InterPro" id="IPR040758">
    <property type="entry name" value="PrmC_N"/>
</dbReference>
<name>A0A6P1G9I2_9RICK</name>
<evidence type="ECO:0000313" key="9">
    <source>
        <dbReference type="Proteomes" id="UP000464912"/>
    </source>
</evidence>
<evidence type="ECO:0000256" key="3">
    <source>
        <dbReference type="ARBA" id="ARBA00022679"/>
    </source>
</evidence>
<keyword evidence="9" id="KW-1185">Reference proteome</keyword>
<accession>A0A6P1G9I2</accession>
<protein>
    <recommendedName>
        <fullName evidence="1">peptide chain release factor N(5)-glutamine methyltransferase</fullName>
        <ecNumber evidence="1">2.1.1.297</ecNumber>
    </recommendedName>
</protein>
<feature type="domain" description="Release factor glutamine methyltransferase N-terminal" evidence="7">
    <location>
        <begin position="19"/>
        <end position="79"/>
    </location>
</feature>
<dbReference type="InterPro" id="IPR004556">
    <property type="entry name" value="HemK-like"/>
</dbReference>
<sequence>MVPQMKEKNYNSDMGIRDILMTGSRYLANWSSTPHLDAELLLAHVLSLKREQLILYYNEEVTEAQVMDFRRLLELRKSHSVAAIVGEKEFWKYSFAVNKDVLIPRPDTETILVALLSRYQKLNRPLKIVELGTGSGCVIISILKEFRNALGFGFEKSRAAFHLSMRNMLKYGLCARLKLYRLDFNTATRVLSCKVDVIVSNPPYIRRSEIPYLQPEVQNEPRIALDGGFNGILPYFSILRLASKILCPGGEIFLEIGSSWRDSIVSADCPFKIVERYRDLSGAERVLVLR</sequence>
<reference evidence="8 9" key="1">
    <citation type="journal article" date="2020" name="MBio">
        <title>Erratum for Teymournejad et al., 'Isolation and Molecular Analysis of a Novel Neorickettsia Species That Causes Potomac Horse Fever'.</title>
        <authorList>
            <person name="Teymournejad O."/>
            <person name="Lin M."/>
            <person name="Bekebrede H."/>
            <person name="Kamr A."/>
            <person name="Toribio R.E."/>
            <person name="Arroyo L.G."/>
            <person name="Baird J.D."/>
            <person name="Rikihisa Y."/>
        </authorList>
    </citation>
    <scope>NUCLEOTIDE SEQUENCE [LARGE SCALE GENOMIC DNA]</scope>
    <source>
        <strain evidence="8 9">Fin17</strain>
    </source>
</reference>
<dbReference type="InterPro" id="IPR019874">
    <property type="entry name" value="RF_methyltr_PrmC"/>
</dbReference>
<evidence type="ECO:0000256" key="4">
    <source>
        <dbReference type="ARBA" id="ARBA00022691"/>
    </source>
</evidence>
<dbReference type="Proteomes" id="UP000464912">
    <property type="component" value="Chromosome"/>
</dbReference>
<dbReference type="InterPro" id="IPR029063">
    <property type="entry name" value="SAM-dependent_MTases_sf"/>
</dbReference>
<evidence type="ECO:0000256" key="5">
    <source>
        <dbReference type="ARBA" id="ARBA00048391"/>
    </source>
</evidence>
<reference evidence="8 9" key="2">
    <citation type="journal article" date="2020" name="MBio">
        <title>Isolation and Molecular Analysis of a Novel Neorickettsia Species That Causes Potomac Horse Fever.</title>
        <authorList>
            <person name="Teymournejad O."/>
            <person name="Lin M."/>
            <person name="Bekebrede H."/>
            <person name="Kamr A."/>
            <person name="Toribio R.E."/>
            <person name="Arroyo L.G."/>
            <person name="Baird J.D."/>
            <person name="Rikihisa Y."/>
        </authorList>
    </citation>
    <scope>NUCLEOTIDE SEQUENCE [LARGE SCALE GENOMIC DNA]</scope>
    <source>
        <strain evidence="8 9">Fin17</strain>
    </source>
</reference>
<dbReference type="EMBL" id="CP047224">
    <property type="protein sequence ID" value="QHD64950.1"/>
    <property type="molecule type" value="Genomic_DNA"/>
</dbReference>
<dbReference type="PANTHER" id="PTHR18895">
    <property type="entry name" value="HEMK METHYLTRANSFERASE"/>
    <property type="match status" value="1"/>
</dbReference>
<dbReference type="EC" id="2.1.1.297" evidence="1"/>
<feature type="domain" description="Methyltransferase small" evidence="6">
    <location>
        <begin position="120"/>
        <end position="206"/>
    </location>
</feature>
<dbReference type="Gene3D" id="3.40.50.150">
    <property type="entry name" value="Vaccinia Virus protein VP39"/>
    <property type="match status" value="1"/>
</dbReference>
<evidence type="ECO:0000259" key="7">
    <source>
        <dbReference type="Pfam" id="PF17827"/>
    </source>
</evidence>
<keyword evidence="2 8" id="KW-0489">Methyltransferase</keyword>
<keyword evidence="4" id="KW-0949">S-adenosyl-L-methionine</keyword>
<dbReference type="InterPro" id="IPR050320">
    <property type="entry name" value="N5-glutamine_MTase"/>
</dbReference>
<dbReference type="NCBIfam" id="TIGR00536">
    <property type="entry name" value="hemK_fam"/>
    <property type="match status" value="1"/>
</dbReference>
<gene>
    <name evidence="8" type="primary">prmC</name>
    <name evidence="8" type="ORF">GP480_00485</name>
</gene>
<dbReference type="Pfam" id="PF05175">
    <property type="entry name" value="MTS"/>
    <property type="match status" value="1"/>
</dbReference>
<dbReference type="NCBIfam" id="TIGR03534">
    <property type="entry name" value="RF_mod_PrmC"/>
    <property type="match status" value="1"/>
</dbReference>
<evidence type="ECO:0000313" key="8">
    <source>
        <dbReference type="EMBL" id="QHD64950.1"/>
    </source>
</evidence>
<dbReference type="Gene3D" id="1.10.8.10">
    <property type="entry name" value="DNA helicase RuvA subunit, C-terminal domain"/>
    <property type="match status" value="1"/>
</dbReference>